<dbReference type="Proteomes" id="UP000885672">
    <property type="component" value="Unassembled WGS sequence"/>
</dbReference>
<evidence type="ECO:0000313" key="1">
    <source>
        <dbReference type="EMBL" id="HDQ99048.1"/>
    </source>
</evidence>
<reference evidence="1" key="1">
    <citation type="journal article" date="2020" name="mSystems">
        <title>Genome- and Community-Level Interaction Insights into Carbon Utilization and Element Cycling Functions of Hydrothermarchaeota in Hydrothermal Sediment.</title>
        <authorList>
            <person name="Zhou Z."/>
            <person name="Liu Y."/>
            <person name="Xu W."/>
            <person name="Pan J."/>
            <person name="Luo Z.H."/>
            <person name="Li M."/>
        </authorList>
    </citation>
    <scope>NUCLEOTIDE SEQUENCE [LARGE SCALE GENOMIC DNA]</scope>
    <source>
        <strain evidence="1">SpSt-1182</strain>
    </source>
</reference>
<gene>
    <name evidence="1" type="ORF">ENN51_02000</name>
</gene>
<organism evidence="1">
    <name type="scientific">candidate division WOR-3 bacterium</name>
    <dbReference type="NCBI Taxonomy" id="2052148"/>
    <lineage>
        <taxon>Bacteria</taxon>
        <taxon>Bacteria division WOR-3</taxon>
    </lineage>
</organism>
<sequence>MRLERIIAAEPRPGTPADPGNIARCLQSWPLGTGIYRNDRGTFRSVTIGTNCYSFGFSYGALGEEDILHCRAARVWAGDTGATFAPFFRLLARGGQGAAGAVPDLKTWEQHAAVGLVPGEESAVSGLAAENWRVVGVEPDGIELESRAGGRYRLARPEPGNPALVEWFEYQAGLDLPTPAS</sequence>
<accession>A0A7V0T504</accession>
<dbReference type="EMBL" id="DSBX01000077">
    <property type="protein sequence ID" value="HDQ99048.1"/>
    <property type="molecule type" value="Genomic_DNA"/>
</dbReference>
<protein>
    <submittedName>
        <fullName evidence="1">Uncharacterized protein</fullName>
    </submittedName>
</protein>
<name>A0A7V0T504_UNCW3</name>
<dbReference type="AlphaFoldDB" id="A0A7V0T504"/>
<comment type="caution">
    <text evidence="1">The sequence shown here is derived from an EMBL/GenBank/DDBJ whole genome shotgun (WGS) entry which is preliminary data.</text>
</comment>
<proteinExistence type="predicted"/>